<dbReference type="EMBL" id="JADBEM010000001">
    <property type="protein sequence ID" value="MBE1605255.1"/>
    <property type="molecule type" value="Genomic_DNA"/>
</dbReference>
<feature type="transmembrane region" description="Helical" evidence="2">
    <location>
        <begin position="66"/>
        <end position="83"/>
    </location>
</feature>
<dbReference type="InterPro" id="IPR036691">
    <property type="entry name" value="Endo/exonu/phosph_ase_sf"/>
</dbReference>
<feature type="region of interest" description="Disordered" evidence="1">
    <location>
        <begin position="1"/>
        <end position="25"/>
    </location>
</feature>
<dbReference type="Pfam" id="PF03372">
    <property type="entry name" value="Exo_endo_phos"/>
    <property type="match status" value="1"/>
</dbReference>
<evidence type="ECO:0000313" key="4">
    <source>
        <dbReference type="EMBL" id="MBE1605255.1"/>
    </source>
</evidence>
<comment type="caution">
    <text evidence="4">The sequence shown here is derived from an EMBL/GenBank/DDBJ whole genome shotgun (WGS) entry which is preliminary data.</text>
</comment>
<evidence type="ECO:0000259" key="3">
    <source>
        <dbReference type="Pfam" id="PF03372"/>
    </source>
</evidence>
<protein>
    <submittedName>
        <fullName evidence="4">Vancomycin resistance protein VanJ</fullName>
    </submittedName>
</protein>
<dbReference type="InterPro" id="IPR005135">
    <property type="entry name" value="Endo/exonuclease/phosphatase"/>
</dbReference>
<keyword evidence="5" id="KW-1185">Reference proteome</keyword>
<accession>A0A927MQY1</accession>
<keyword evidence="2" id="KW-0472">Membrane</keyword>
<keyword evidence="2" id="KW-0812">Transmembrane</keyword>
<reference evidence="4" key="1">
    <citation type="submission" date="2020-10" db="EMBL/GenBank/DDBJ databases">
        <title>Sequencing the genomes of 1000 actinobacteria strains.</title>
        <authorList>
            <person name="Klenk H.-P."/>
        </authorList>
    </citation>
    <scope>NUCLEOTIDE SEQUENCE</scope>
    <source>
        <strain evidence="4">DSM 45354</strain>
    </source>
</reference>
<dbReference type="SUPFAM" id="SSF56219">
    <property type="entry name" value="DNase I-like"/>
    <property type="match status" value="1"/>
</dbReference>
<dbReference type="Proteomes" id="UP000638648">
    <property type="component" value="Unassembled WGS sequence"/>
</dbReference>
<evidence type="ECO:0000256" key="1">
    <source>
        <dbReference type="SAM" id="MobiDB-lite"/>
    </source>
</evidence>
<evidence type="ECO:0000313" key="5">
    <source>
        <dbReference type="Proteomes" id="UP000638648"/>
    </source>
</evidence>
<feature type="transmembrane region" description="Helical" evidence="2">
    <location>
        <begin position="33"/>
        <end position="54"/>
    </location>
</feature>
<organism evidence="4 5">
    <name type="scientific">Actinopolymorpha pittospori</name>
    <dbReference type="NCBI Taxonomy" id="648752"/>
    <lineage>
        <taxon>Bacteria</taxon>
        <taxon>Bacillati</taxon>
        <taxon>Actinomycetota</taxon>
        <taxon>Actinomycetes</taxon>
        <taxon>Propionibacteriales</taxon>
        <taxon>Actinopolymorphaceae</taxon>
        <taxon>Actinopolymorpha</taxon>
    </lineage>
</organism>
<keyword evidence="2" id="KW-1133">Transmembrane helix</keyword>
<evidence type="ECO:0000256" key="2">
    <source>
        <dbReference type="SAM" id="Phobius"/>
    </source>
</evidence>
<dbReference type="Gene3D" id="3.60.10.10">
    <property type="entry name" value="Endonuclease/exonuclease/phosphatase"/>
    <property type="match status" value="1"/>
</dbReference>
<proteinExistence type="predicted"/>
<gene>
    <name evidence="4" type="ORF">HEB94_002103</name>
</gene>
<feature type="transmembrane region" description="Helical" evidence="2">
    <location>
        <begin position="90"/>
        <end position="108"/>
    </location>
</feature>
<dbReference type="AlphaFoldDB" id="A0A927MQY1"/>
<sequence length="331" mass="34703">MATTGDPPDDEDGETETAQQGEKGGSGMWRRGLIIAVLAVLTAAVMLMHASIPNQVGNLRSLTETFLPWIGVVVLVLLALAVARRSATAVVAVALPAIVWFSLFGGTLTDKQSDGGDLTVVTHNVNDANPDPASTARALAASGAEVVALEELSPSAADAYVNALSGTYRYHSVQGTVGLWSKYRMSDTEPVGIMAWTRAMRSTIATPKGPVTVFVAHLPSVRINPRGGFTADNRDASARLLADAVRADPSRRTILVGDLNGTTNDSALSPVTSQLRSAQDVAGNGFGFTWPASFPMARIDHILVRGVQPVSSWTLPATASDHLPVAASLKL</sequence>
<dbReference type="GO" id="GO:0003824">
    <property type="term" value="F:catalytic activity"/>
    <property type="evidence" value="ECO:0007669"/>
    <property type="project" value="InterPro"/>
</dbReference>
<feature type="domain" description="Endonuclease/exonuclease/phosphatase" evidence="3">
    <location>
        <begin position="121"/>
        <end position="322"/>
    </location>
</feature>
<name>A0A927MQY1_9ACTN</name>